<proteinExistence type="inferred from homology"/>
<dbReference type="InterPro" id="IPR050493">
    <property type="entry name" value="FAD-dep_Monooxygenase_BioMet"/>
</dbReference>
<dbReference type="EMBL" id="AZHE01000009">
    <property type="protein sequence ID" value="KHN97980.1"/>
    <property type="molecule type" value="Genomic_DNA"/>
</dbReference>
<dbReference type="AlphaFoldDB" id="A0A0B2WYQ0"/>
<dbReference type="GO" id="GO:0004497">
    <property type="term" value="F:monooxygenase activity"/>
    <property type="evidence" value="ECO:0007669"/>
    <property type="project" value="UniProtKB-KW"/>
</dbReference>
<evidence type="ECO:0000256" key="5">
    <source>
        <dbReference type="ARBA" id="ARBA00023033"/>
    </source>
</evidence>
<evidence type="ECO:0000256" key="2">
    <source>
        <dbReference type="ARBA" id="ARBA00022630"/>
    </source>
</evidence>
<dbReference type="InterPro" id="IPR002938">
    <property type="entry name" value="FAD-bd"/>
</dbReference>
<dbReference type="PANTHER" id="PTHR13789">
    <property type="entry name" value="MONOOXYGENASE"/>
    <property type="match status" value="1"/>
</dbReference>
<dbReference type="Pfam" id="PF01494">
    <property type="entry name" value="FAD_binding_3"/>
    <property type="match status" value="1"/>
</dbReference>
<name>A0A0B2WYQ0_METAS</name>
<evidence type="ECO:0000313" key="8">
    <source>
        <dbReference type="Proteomes" id="UP000030816"/>
    </source>
</evidence>
<evidence type="ECO:0000256" key="4">
    <source>
        <dbReference type="ARBA" id="ARBA00023002"/>
    </source>
</evidence>
<feature type="domain" description="FAD-binding" evidence="6">
    <location>
        <begin position="3"/>
        <end position="80"/>
    </location>
</feature>
<keyword evidence="2" id="KW-0285">Flavoprotein</keyword>
<dbReference type="STRING" id="1081103.A0A0B2WYQ0"/>
<dbReference type="GeneID" id="63738824"/>
<keyword evidence="5" id="KW-0503">Monooxygenase</keyword>
<evidence type="ECO:0000256" key="3">
    <source>
        <dbReference type="ARBA" id="ARBA00022827"/>
    </source>
</evidence>
<evidence type="ECO:0000259" key="6">
    <source>
        <dbReference type="Pfam" id="PF01494"/>
    </source>
</evidence>
<comment type="caution">
    <text evidence="7">The sequence shown here is derived from an EMBL/GenBank/DDBJ whole genome shotgun (WGS) entry which is preliminary data.</text>
</comment>
<dbReference type="HOGENOM" id="CLU_2050164_0_0_1"/>
<dbReference type="Proteomes" id="UP000030816">
    <property type="component" value="Unassembled WGS sequence"/>
</dbReference>
<dbReference type="SUPFAM" id="SSF51905">
    <property type="entry name" value="FAD/NAD(P)-binding domain"/>
    <property type="match status" value="1"/>
</dbReference>
<dbReference type="PANTHER" id="PTHR13789:SF309">
    <property type="entry name" value="PUTATIVE (AFU_ORTHOLOGUE AFUA_6G14510)-RELATED"/>
    <property type="match status" value="1"/>
</dbReference>
<sequence>MRKAIIIGGGPAGLSAALRLQQIANVAATVYELRPEPTTLGGAVGLLPNGLRLFRRLGVYSDLVSRGSGHSVFTLRSLNGGIVTTQDLVGRVREQNGGVGYLRIKRTDLLDVLLRASQKA</sequence>
<comment type="similarity">
    <text evidence="1">Belongs to the paxM FAD-dependent monooxygenase family.</text>
</comment>
<reference evidence="7 8" key="1">
    <citation type="journal article" date="2014" name="Proc. Natl. Acad. Sci. U.S.A.">
        <title>Trajectory and genomic determinants of fungal-pathogen speciation and host adaptation.</title>
        <authorList>
            <person name="Hu X."/>
            <person name="Xiao G."/>
            <person name="Zheng P."/>
            <person name="Shang Y."/>
            <person name="Su Y."/>
            <person name="Zhang X."/>
            <person name="Liu X."/>
            <person name="Zhan S."/>
            <person name="St Leger R.J."/>
            <person name="Wang C."/>
        </authorList>
    </citation>
    <scope>NUCLEOTIDE SEQUENCE [LARGE SCALE GENOMIC DNA]</scope>
    <source>
        <strain evidence="7 8">ARSEF 1941</strain>
    </source>
</reference>
<evidence type="ECO:0000256" key="1">
    <source>
        <dbReference type="ARBA" id="ARBA00007992"/>
    </source>
</evidence>
<organism evidence="7 8">
    <name type="scientific">Metarhizium album (strain ARSEF 1941)</name>
    <dbReference type="NCBI Taxonomy" id="1081103"/>
    <lineage>
        <taxon>Eukaryota</taxon>
        <taxon>Fungi</taxon>
        <taxon>Dikarya</taxon>
        <taxon>Ascomycota</taxon>
        <taxon>Pezizomycotina</taxon>
        <taxon>Sordariomycetes</taxon>
        <taxon>Hypocreomycetidae</taxon>
        <taxon>Hypocreales</taxon>
        <taxon>Clavicipitaceae</taxon>
        <taxon>Metarhizium</taxon>
    </lineage>
</organism>
<evidence type="ECO:0000313" key="7">
    <source>
        <dbReference type="EMBL" id="KHN97980.1"/>
    </source>
</evidence>
<dbReference type="InterPro" id="IPR036188">
    <property type="entry name" value="FAD/NAD-bd_sf"/>
</dbReference>
<keyword evidence="4" id="KW-0560">Oxidoreductase</keyword>
<keyword evidence="3" id="KW-0274">FAD</keyword>
<keyword evidence="8" id="KW-1185">Reference proteome</keyword>
<dbReference type="GO" id="GO:0071949">
    <property type="term" value="F:FAD binding"/>
    <property type="evidence" value="ECO:0007669"/>
    <property type="project" value="InterPro"/>
</dbReference>
<dbReference type="Gene3D" id="3.50.50.60">
    <property type="entry name" value="FAD/NAD(P)-binding domain"/>
    <property type="match status" value="1"/>
</dbReference>
<protein>
    <submittedName>
        <fullName evidence="7">FAD binding domain protein</fullName>
    </submittedName>
</protein>
<accession>A0A0B2WYQ0</accession>
<dbReference type="OrthoDB" id="2431938at2759"/>
<dbReference type="RefSeq" id="XP_040679046.1">
    <property type="nucleotide sequence ID" value="XM_040823167.1"/>
</dbReference>
<gene>
    <name evidence="7" type="ORF">MAM_04369</name>
</gene>